<dbReference type="Pfam" id="PF10442">
    <property type="entry name" value="FIST_C"/>
    <property type="match status" value="1"/>
</dbReference>
<evidence type="ECO:0000313" key="4">
    <source>
        <dbReference type="EMBL" id="MEZ0493710.1"/>
    </source>
</evidence>
<dbReference type="Pfam" id="PF08495">
    <property type="entry name" value="FIST"/>
    <property type="match status" value="1"/>
</dbReference>
<keyword evidence="5" id="KW-1185">Reference proteome</keyword>
<feature type="region of interest" description="Disordered" evidence="1">
    <location>
        <begin position="1"/>
        <end position="20"/>
    </location>
</feature>
<evidence type="ECO:0000259" key="3">
    <source>
        <dbReference type="SMART" id="SM01204"/>
    </source>
</evidence>
<accession>A0ABV4I5A3</accession>
<feature type="domain" description="FIST C-domain" evidence="3">
    <location>
        <begin position="232"/>
        <end position="377"/>
    </location>
</feature>
<protein>
    <submittedName>
        <fullName evidence="4">FIST signal transduction protein</fullName>
    </submittedName>
</protein>
<dbReference type="SMART" id="SM01204">
    <property type="entry name" value="FIST_C"/>
    <property type="match status" value="1"/>
</dbReference>
<dbReference type="SMART" id="SM00897">
    <property type="entry name" value="FIST"/>
    <property type="match status" value="1"/>
</dbReference>
<gene>
    <name evidence="4" type="ORF">AB2L28_15840</name>
</gene>
<evidence type="ECO:0000313" key="5">
    <source>
        <dbReference type="Proteomes" id="UP001566476"/>
    </source>
</evidence>
<dbReference type="RefSeq" id="WP_370719946.1">
    <property type="nucleotide sequence ID" value="NZ_JBGGTQ010000007.1"/>
</dbReference>
<reference evidence="4 5" key="1">
    <citation type="submission" date="2024-07" db="EMBL/GenBank/DDBJ databases">
        <authorList>
            <person name="Thanompreechachai J."/>
            <person name="Duangmal K."/>
        </authorList>
    </citation>
    <scope>NUCLEOTIDE SEQUENCE [LARGE SCALE GENOMIC DNA]</scope>
    <source>
        <strain evidence="4 5">TBRC 1896</strain>
    </source>
</reference>
<dbReference type="InterPro" id="IPR019494">
    <property type="entry name" value="FIST_C"/>
</dbReference>
<evidence type="ECO:0000259" key="2">
    <source>
        <dbReference type="SMART" id="SM00897"/>
    </source>
</evidence>
<name>A0ABV4I5A3_9ACTN</name>
<organism evidence="4 5">
    <name type="scientific">Kineococcus mangrovi</name>
    <dbReference type="NCBI Taxonomy" id="1660183"/>
    <lineage>
        <taxon>Bacteria</taxon>
        <taxon>Bacillati</taxon>
        <taxon>Actinomycetota</taxon>
        <taxon>Actinomycetes</taxon>
        <taxon>Kineosporiales</taxon>
        <taxon>Kineosporiaceae</taxon>
        <taxon>Kineococcus</taxon>
    </lineage>
</organism>
<evidence type="ECO:0000256" key="1">
    <source>
        <dbReference type="SAM" id="MobiDB-lite"/>
    </source>
</evidence>
<comment type="caution">
    <text evidence="4">The sequence shown here is derived from an EMBL/GenBank/DDBJ whole genome shotgun (WGS) entry which is preliminary data.</text>
</comment>
<sequence>MNSERWVGVGSARMAERSRQDEDAVTDAVRRATTQALAGRSASAIVVLARWTLDLAVVARTVTELAGAAVVVGSSSQTVYARDDSLPSDVVITALGGQGLSARGMLSSHQDPTARGAEVAAAADGLSDAHRVVVLLPAGTTGDHQEVVRAAYEHLGPTVPLAGGGSTGDLVQRRSWQFLGREVVENGLVGLALGSDRPLGIGTAHGYHRTGQGMVVTESDGLLVRGLDGRGALDVYREHLVAAGVEVADGLDGDGWGRLASSHPLGLARRRRDEARTVIAVHPDQGALEFVSAVPQGSLVHLLSGTEDDMIAGARAACDEAVGALDLPAGGVILFSCLAREALLGGTGHLAEKAAARTASASQNVVLAYSAGEIARVRGSAGCHNQTVVALAL</sequence>
<dbReference type="EMBL" id="JBGGTQ010000007">
    <property type="protein sequence ID" value="MEZ0493710.1"/>
    <property type="molecule type" value="Genomic_DNA"/>
</dbReference>
<dbReference type="PANTHER" id="PTHR40252:SF2">
    <property type="entry name" value="BLR0328 PROTEIN"/>
    <property type="match status" value="1"/>
</dbReference>
<dbReference type="PANTHER" id="PTHR40252">
    <property type="entry name" value="BLR0328 PROTEIN"/>
    <property type="match status" value="1"/>
</dbReference>
<dbReference type="Proteomes" id="UP001566476">
    <property type="component" value="Unassembled WGS sequence"/>
</dbReference>
<dbReference type="InterPro" id="IPR013702">
    <property type="entry name" value="FIST_domain_N"/>
</dbReference>
<feature type="domain" description="FIST" evidence="2">
    <location>
        <begin position="41"/>
        <end position="231"/>
    </location>
</feature>
<proteinExistence type="predicted"/>